<sequence>MQQTQKPATVYQVRQSSVTPPQKQHCNPNYMSCQKMRMSIIDQLSPIKDLPVNQSQRSSFYQVRGKSGSTATLMPNKTQPNRLLDSTSFNSTLNYTQESHFDKKCTIIKGIKINNFEILKDQLRFAICQLEDLKKSFDKVIQSQFDQVIQVIKSSAQLSNQLVEENVQIRNHLNTLQSNSEYDKLKLIMEQLQQKITVLVNDNSKLNHQINYQQEENKKLVSQISESDRKYQDLLLSTQNRLHKENMNPNMHQNLHINTHPNSSNTKSNYTQRELSYKLEQAEIKLLTLQISNDNLRQQLQHTQLDHQTFDQLKETITSLEVKSQGFLNQKDSLQQENDLLNQKISSLEKQLKDQSQKAEYIVYINQLETDLKQFKQEQINNHQTIISLNNTITQLKEQISILKIQNDQSENNYVQKVQSQQNELQQATSRYQILWQEISEMRERLEQRQIQEDSQNMLSNAEKALFETQIQNLNDKIKDYEQILLHYESKSRQLEQQLNQNQLEIDNYRRQLENMNNFNNNSLEIQELQWKLNQLNQIIQRKDKEYQVKLDELQSVKQAFDGQVKKNQNLEMRILHFMEQEVKNNSNLTRKQ</sequence>
<feature type="coiled-coil region" evidence="1">
    <location>
        <begin position="464"/>
        <end position="546"/>
    </location>
</feature>
<gene>
    <name evidence="3" type="ORF">POCTA_138.1.T0810011</name>
</gene>
<name>A0A8S1W4Y4_PAROT</name>
<keyword evidence="1" id="KW-0175">Coiled coil</keyword>
<evidence type="ECO:0000313" key="3">
    <source>
        <dbReference type="EMBL" id="CAD8183335.1"/>
    </source>
</evidence>
<protein>
    <submittedName>
        <fullName evidence="3">Uncharacterized protein</fullName>
    </submittedName>
</protein>
<dbReference type="OrthoDB" id="303078at2759"/>
<feature type="coiled-coil region" evidence="1">
    <location>
        <begin position="182"/>
        <end position="209"/>
    </location>
</feature>
<dbReference type="OMA" id="HKENMNP"/>
<evidence type="ECO:0000256" key="1">
    <source>
        <dbReference type="SAM" id="Coils"/>
    </source>
</evidence>
<dbReference type="EMBL" id="CAJJDP010000080">
    <property type="protein sequence ID" value="CAD8183335.1"/>
    <property type="molecule type" value="Genomic_DNA"/>
</dbReference>
<evidence type="ECO:0000313" key="4">
    <source>
        <dbReference type="Proteomes" id="UP000683925"/>
    </source>
</evidence>
<keyword evidence="4" id="KW-1185">Reference proteome</keyword>
<evidence type="ECO:0000256" key="2">
    <source>
        <dbReference type="SAM" id="MobiDB-lite"/>
    </source>
</evidence>
<comment type="caution">
    <text evidence="3">The sequence shown here is derived from an EMBL/GenBank/DDBJ whole genome shotgun (WGS) entry which is preliminary data.</text>
</comment>
<feature type="coiled-coil region" evidence="1">
    <location>
        <begin position="324"/>
        <end position="431"/>
    </location>
</feature>
<dbReference type="Proteomes" id="UP000683925">
    <property type="component" value="Unassembled WGS sequence"/>
</dbReference>
<feature type="region of interest" description="Disordered" evidence="2">
    <location>
        <begin position="64"/>
        <end position="84"/>
    </location>
</feature>
<feature type="region of interest" description="Disordered" evidence="2">
    <location>
        <begin position="1"/>
        <end position="24"/>
    </location>
</feature>
<proteinExistence type="predicted"/>
<dbReference type="AlphaFoldDB" id="A0A8S1W4Y4"/>
<reference evidence="3" key="1">
    <citation type="submission" date="2021-01" db="EMBL/GenBank/DDBJ databases">
        <authorList>
            <consortium name="Genoscope - CEA"/>
            <person name="William W."/>
        </authorList>
    </citation>
    <scope>NUCLEOTIDE SEQUENCE</scope>
</reference>
<accession>A0A8S1W4Y4</accession>
<organism evidence="3 4">
    <name type="scientific">Paramecium octaurelia</name>
    <dbReference type="NCBI Taxonomy" id="43137"/>
    <lineage>
        <taxon>Eukaryota</taxon>
        <taxon>Sar</taxon>
        <taxon>Alveolata</taxon>
        <taxon>Ciliophora</taxon>
        <taxon>Intramacronucleata</taxon>
        <taxon>Oligohymenophorea</taxon>
        <taxon>Peniculida</taxon>
        <taxon>Parameciidae</taxon>
        <taxon>Paramecium</taxon>
    </lineage>
</organism>